<feature type="compositionally biased region" description="Basic residues" evidence="1">
    <location>
        <begin position="8"/>
        <end position="18"/>
    </location>
</feature>
<organism evidence="2 3">
    <name type="scientific">Tuber aestivum</name>
    <name type="common">summer truffle</name>
    <dbReference type="NCBI Taxonomy" id="59557"/>
    <lineage>
        <taxon>Eukaryota</taxon>
        <taxon>Fungi</taxon>
        <taxon>Dikarya</taxon>
        <taxon>Ascomycota</taxon>
        <taxon>Pezizomycotina</taxon>
        <taxon>Pezizomycetes</taxon>
        <taxon>Pezizales</taxon>
        <taxon>Tuberaceae</taxon>
        <taxon>Tuber</taxon>
    </lineage>
</organism>
<keyword evidence="3" id="KW-1185">Reference proteome</keyword>
<evidence type="ECO:0000313" key="2">
    <source>
        <dbReference type="EMBL" id="CUS11916.1"/>
    </source>
</evidence>
<sequence>MDSASTRSKAKAATRRNRLPYAPFPAYPKRLKLSDLSELEELSRLSRLSGRSKELDEPADPEPEPSAVKLSGAGTAQAPFEIPESPTLLLSTPCFRSRHSETTASPCELSSSPTLAPTPTRRGELHQLPRSSEAPAPLTPSLAPPIPTTRRVTPANGVLLNSNTEDTYIYHHDIGAIISEDPVNKDDSRQEEIILLVEVAAGLVAKTNTANTIVICKSRVKVDQLGRSFDNDRWIALVHPKMGKVWLFRIPHVRLLVGGRRPAAKCGICEGVIPEGKVAHGCVYTRDAVGDGGNTEPALRNAKKVRFALK</sequence>
<dbReference type="EMBL" id="LN891008">
    <property type="protein sequence ID" value="CUS11916.1"/>
    <property type="molecule type" value="Genomic_DNA"/>
</dbReference>
<feature type="region of interest" description="Disordered" evidence="1">
    <location>
        <begin position="44"/>
        <end position="73"/>
    </location>
</feature>
<evidence type="ECO:0000256" key="1">
    <source>
        <dbReference type="SAM" id="MobiDB-lite"/>
    </source>
</evidence>
<name>A0A292PWI2_9PEZI</name>
<feature type="compositionally biased region" description="Low complexity" evidence="1">
    <location>
        <begin position="131"/>
        <end position="141"/>
    </location>
</feature>
<protein>
    <submittedName>
        <fullName evidence="2">Uncharacterized protein</fullName>
    </submittedName>
</protein>
<dbReference type="AlphaFoldDB" id="A0A292PWI2"/>
<accession>A0A292PWI2</accession>
<evidence type="ECO:0000313" key="3">
    <source>
        <dbReference type="Proteomes" id="UP001412239"/>
    </source>
</evidence>
<dbReference type="Proteomes" id="UP001412239">
    <property type="component" value="Unassembled WGS sequence"/>
</dbReference>
<gene>
    <name evidence="2" type="ORF">GSTUAT00003964001</name>
</gene>
<reference evidence="2" key="1">
    <citation type="submission" date="2015-10" db="EMBL/GenBank/DDBJ databases">
        <authorList>
            <person name="Regsiter A."/>
            <person name="william w."/>
        </authorList>
    </citation>
    <scope>NUCLEOTIDE SEQUENCE</scope>
    <source>
        <strain evidence="2">Montdore</strain>
    </source>
</reference>
<feature type="region of interest" description="Disordered" evidence="1">
    <location>
        <begin position="101"/>
        <end position="152"/>
    </location>
</feature>
<feature type="region of interest" description="Disordered" evidence="1">
    <location>
        <begin position="1"/>
        <end position="25"/>
    </location>
</feature>
<feature type="compositionally biased region" description="Polar residues" evidence="1">
    <location>
        <begin position="102"/>
        <end position="117"/>
    </location>
</feature>
<proteinExistence type="predicted"/>